<proteinExistence type="predicted"/>
<dbReference type="GO" id="GO:0008745">
    <property type="term" value="F:N-acetylmuramoyl-L-alanine amidase activity"/>
    <property type="evidence" value="ECO:0007669"/>
    <property type="project" value="UniProtKB-EC"/>
</dbReference>
<dbReference type="SMART" id="SM00646">
    <property type="entry name" value="Ami_3"/>
    <property type="match status" value="1"/>
</dbReference>
<comment type="caution">
    <text evidence="6">The sequence shown here is derived from an EMBL/GenBank/DDBJ whole genome shotgun (WGS) entry which is preliminary data.</text>
</comment>
<gene>
    <name evidence="6" type="ORF">JMN32_09100</name>
</gene>
<dbReference type="GO" id="GO:0009253">
    <property type="term" value="P:peptidoglycan catabolic process"/>
    <property type="evidence" value="ECO:0007669"/>
    <property type="project" value="InterPro"/>
</dbReference>
<evidence type="ECO:0000313" key="6">
    <source>
        <dbReference type="EMBL" id="MBL6446464.1"/>
    </source>
</evidence>
<dbReference type="InterPro" id="IPR002508">
    <property type="entry name" value="MurNAc-LAA_cat"/>
</dbReference>
<evidence type="ECO:0000256" key="4">
    <source>
        <dbReference type="SAM" id="Phobius"/>
    </source>
</evidence>
<feature type="transmembrane region" description="Helical" evidence="4">
    <location>
        <begin position="47"/>
        <end position="65"/>
    </location>
</feature>
<name>A0A937KBR8_9BACT</name>
<evidence type="ECO:0000256" key="2">
    <source>
        <dbReference type="ARBA" id="ARBA00011901"/>
    </source>
</evidence>
<dbReference type="FunFam" id="3.40.630.40:FF:000005">
    <property type="entry name" value="N-acetylmuramoyl-L-alanine amidase (AmiA)"/>
    <property type="match status" value="1"/>
</dbReference>
<dbReference type="PANTHER" id="PTHR30404">
    <property type="entry name" value="N-ACETYLMURAMOYL-L-ALANINE AMIDASE"/>
    <property type="match status" value="1"/>
</dbReference>
<protein>
    <recommendedName>
        <fullName evidence="2">N-acetylmuramoyl-L-alanine amidase</fullName>
        <ecNumber evidence="2">3.5.1.28</ecNumber>
    </recommendedName>
</protein>
<dbReference type="InterPro" id="IPR050695">
    <property type="entry name" value="N-acetylmuramoyl_amidase_3"/>
</dbReference>
<keyword evidence="4" id="KW-1133">Transmembrane helix</keyword>
<accession>A0A937KBR8</accession>
<dbReference type="Gene3D" id="3.40.630.40">
    <property type="entry name" value="Zn-dependent exopeptidases"/>
    <property type="match status" value="1"/>
</dbReference>
<reference evidence="6" key="1">
    <citation type="submission" date="2021-01" db="EMBL/GenBank/DDBJ databases">
        <title>Fulvivirga kasyanovii gen. nov., sp nov., a novel member of the phylum Bacteroidetes isolated from seawater in a mussel farm.</title>
        <authorList>
            <person name="Zhao L.-H."/>
            <person name="Wang Z.-J."/>
        </authorList>
    </citation>
    <scope>NUCLEOTIDE SEQUENCE</scope>
    <source>
        <strain evidence="6">29W222</strain>
    </source>
</reference>
<sequence length="307" mass="34865">MKNQKKQSKLYFEKPHDSNLYNVFFGFREKFTILRKVIGITFKKRKIVKNIAIVFLLLAITLLTSSSGHRRSDFTVKTVVIDAGHGGHDPGTHGQFSEEKDIALDVALQLGKYIKEYLPDVKVVYTRKDDNFVELEQRAHIANKNHADVFISIHVNAVGKSSIYGTETYVMGPHKSEGNLDVAKRENSVILYEEGYEEKYEGFDPNSPESHILFSLTQSAYIENSLYLASNIENQFGKRAGRKSRGVKQAGFWVLWRTAMPSVLVEIGYLTNPKEEKELNNSSIKANIASGIFRAFRDYKSDIESLN</sequence>
<evidence type="ECO:0000256" key="3">
    <source>
        <dbReference type="ARBA" id="ARBA00022801"/>
    </source>
</evidence>
<keyword evidence="3" id="KW-0378">Hydrolase</keyword>
<dbReference type="EMBL" id="JAEUGD010000031">
    <property type="protein sequence ID" value="MBL6446464.1"/>
    <property type="molecule type" value="Genomic_DNA"/>
</dbReference>
<dbReference type="AlphaFoldDB" id="A0A937KBR8"/>
<keyword evidence="4" id="KW-0812">Transmembrane</keyword>
<evidence type="ECO:0000259" key="5">
    <source>
        <dbReference type="SMART" id="SM00646"/>
    </source>
</evidence>
<dbReference type="SUPFAM" id="SSF53187">
    <property type="entry name" value="Zn-dependent exopeptidases"/>
    <property type="match status" value="1"/>
</dbReference>
<dbReference type="GO" id="GO:0030288">
    <property type="term" value="C:outer membrane-bounded periplasmic space"/>
    <property type="evidence" value="ECO:0007669"/>
    <property type="project" value="TreeGrafter"/>
</dbReference>
<dbReference type="Proteomes" id="UP000614216">
    <property type="component" value="Unassembled WGS sequence"/>
</dbReference>
<dbReference type="PANTHER" id="PTHR30404:SF0">
    <property type="entry name" value="N-ACETYLMURAMOYL-L-ALANINE AMIDASE AMIC"/>
    <property type="match status" value="1"/>
</dbReference>
<dbReference type="EC" id="3.5.1.28" evidence="2"/>
<keyword evidence="4" id="KW-0472">Membrane</keyword>
<evidence type="ECO:0000256" key="1">
    <source>
        <dbReference type="ARBA" id="ARBA00001561"/>
    </source>
</evidence>
<keyword evidence="7" id="KW-1185">Reference proteome</keyword>
<dbReference type="CDD" id="cd02696">
    <property type="entry name" value="MurNAc-LAA"/>
    <property type="match status" value="1"/>
</dbReference>
<feature type="domain" description="MurNAc-LAA" evidence="5">
    <location>
        <begin position="139"/>
        <end position="297"/>
    </location>
</feature>
<comment type="catalytic activity">
    <reaction evidence="1">
        <text>Hydrolyzes the link between N-acetylmuramoyl residues and L-amino acid residues in certain cell-wall glycopeptides.</text>
        <dbReference type="EC" id="3.5.1.28"/>
    </reaction>
</comment>
<dbReference type="Pfam" id="PF01520">
    <property type="entry name" value="Amidase_3"/>
    <property type="match status" value="1"/>
</dbReference>
<evidence type="ECO:0000313" key="7">
    <source>
        <dbReference type="Proteomes" id="UP000614216"/>
    </source>
</evidence>
<organism evidence="6 7">
    <name type="scientific">Fulvivirga marina</name>
    <dbReference type="NCBI Taxonomy" id="2494733"/>
    <lineage>
        <taxon>Bacteria</taxon>
        <taxon>Pseudomonadati</taxon>
        <taxon>Bacteroidota</taxon>
        <taxon>Cytophagia</taxon>
        <taxon>Cytophagales</taxon>
        <taxon>Fulvivirgaceae</taxon>
        <taxon>Fulvivirga</taxon>
    </lineage>
</organism>